<protein>
    <submittedName>
        <fullName evidence="1">Uncharacterized protein</fullName>
    </submittedName>
</protein>
<proteinExistence type="predicted"/>
<accession>A0ACB0IUB4</accession>
<dbReference type="Proteomes" id="UP001177021">
    <property type="component" value="Unassembled WGS sequence"/>
</dbReference>
<sequence length="94" mass="10295">MMNSFQGRKSLLDLAERMKVCFSTVVGSSIASCWNVLTSNSDDVRVMTRTSIAAPGTLPSIVVSAGTSLWLPVLPRRLFNGKKLDITMCFNIQI</sequence>
<reference evidence="1" key="1">
    <citation type="submission" date="2023-10" db="EMBL/GenBank/DDBJ databases">
        <authorList>
            <person name="Rodriguez Cubillos JULIANA M."/>
            <person name="De Vega J."/>
        </authorList>
    </citation>
    <scope>NUCLEOTIDE SEQUENCE</scope>
</reference>
<evidence type="ECO:0000313" key="1">
    <source>
        <dbReference type="EMBL" id="CAJ2636141.1"/>
    </source>
</evidence>
<gene>
    <name evidence="1" type="ORF">MILVUS5_LOCUS6682</name>
</gene>
<organism evidence="1 2">
    <name type="scientific">Trifolium pratense</name>
    <name type="common">Red clover</name>
    <dbReference type="NCBI Taxonomy" id="57577"/>
    <lineage>
        <taxon>Eukaryota</taxon>
        <taxon>Viridiplantae</taxon>
        <taxon>Streptophyta</taxon>
        <taxon>Embryophyta</taxon>
        <taxon>Tracheophyta</taxon>
        <taxon>Spermatophyta</taxon>
        <taxon>Magnoliopsida</taxon>
        <taxon>eudicotyledons</taxon>
        <taxon>Gunneridae</taxon>
        <taxon>Pentapetalae</taxon>
        <taxon>rosids</taxon>
        <taxon>fabids</taxon>
        <taxon>Fabales</taxon>
        <taxon>Fabaceae</taxon>
        <taxon>Papilionoideae</taxon>
        <taxon>50 kb inversion clade</taxon>
        <taxon>NPAAA clade</taxon>
        <taxon>Hologalegina</taxon>
        <taxon>IRL clade</taxon>
        <taxon>Trifolieae</taxon>
        <taxon>Trifolium</taxon>
    </lineage>
</organism>
<name>A0ACB0IUB4_TRIPR</name>
<dbReference type="EMBL" id="CASHSV030000002">
    <property type="protein sequence ID" value="CAJ2636141.1"/>
    <property type="molecule type" value="Genomic_DNA"/>
</dbReference>
<evidence type="ECO:0000313" key="2">
    <source>
        <dbReference type="Proteomes" id="UP001177021"/>
    </source>
</evidence>
<keyword evidence="2" id="KW-1185">Reference proteome</keyword>
<comment type="caution">
    <text evidence="1">The sequence shown here is derived from an EMBL/GenBank/DDBJ whole genome shotgun (WGS) entry which is preliminary data.</text>
</comment>